<dbReference type="EMBL" id="GAHY01002023">
    <property type="protein sequence ID" value="JAA75487.1"/>
    <property type="molecule type" value="mRNA"/>
</dbReference>
<evidence type="ECO:0000259" key="1">
    <source>
        <dbReference type="Pfam" id="PF14846"/>
    </source>
</evidence>
<sequence length="145" mass="15756">MSITDDQNELKNAVRDIACSAMFLESEFDRVRCCEWVRKLTSISSNDVEAAKLKNDYIQYLRLIVRGGILHSIFLKNPPSGDLKPLAEVLGATLANNIPSSGINAEGPIAPYLTHKSPDGRAYISIKSIPGNGVFCYMAVGPDGV</sequence>
<evidence type="ECO:0000313" key="2">
    <source>
        <dbReference type="EMBL" id="JAA75487.1"/>
    </source>
</evidence>
<proteinExistence type="evidence at transcript level"/>
<accession>R4FK52</accession>
<dbReference type="InterPro" id="IPR027831">
    <property type="entry name" value="DUF4485"/>
</dbReference>
<organism evidence="2">
    <name type="scientific">Rhodnius prolixus</name>
    <name type="common">Triatomid bug</name>
    <dbReference type="NCBI Taxonomy" id="13249"/>
    <lineage>
        <taxon>Eukaryota</taxon>
        <taxon>Metazoa</taxon>
        <taxon>Ecdysozoa</taxon>
        <taxon>Arthropoda</taxon>
        <taxon>Hexapoda</taxon>
        <taxon>Insecta</taxon>
        <taxon>Pterygota</taxon>
        <taxon>Neoptera</taxon>
        <taxon>Paraneoptera</taxon>
        <taxon>Hemiptera</taxon>
        <taxon>Heteroptera</taxon>
        <taxon>Panheteroptera</taxon>
        <taxon>Cimicomorpha</taxon>
        <taxon>Reduviidae</taxon>
        <taxon>Triatominae</taxon>
        <taxon>Rhodnius</taxon>
    </lineage>
</organism>
<name>R4FK52_RHOPR</name>
<dbReference type="VEuPathDB" id="VectorBase:RPRC013316"/>
<protein>
    <recommendedName>
        <fullName evidence="1">DUF4485 domain-containing protein</fullName>
    </recommendedName>
</protein>
<dbReference type="HOGENOM" id="CLU_1798761_0_0_1"/>
<dbReference type="AlphaFoldDB" id="R4FK52"/>
<dbReference type="Pfam" id="PF14846">
    <property type="entry name" value="DUF4485"/>
    <property type="match status" value="1"/>
</dbReference>
<reference evidence="2" key="1">
    <citation type="submission" date="2013-04" db="EMBL/GenBank/DDBJ databases">
        <title>An insight into the transcriptome of the digestive tract of the blood sucking bug, Rhodnius prolixus.</title>
        <authorList>
            <person name="Ribeiro J.M.C."/>
            <person name="Genta F.A."/>
            <person name="Sorgine M.H.F."/>
            <person name="Paiva-Silva G.O."/>
            <person name="Majerowicz D."/>
            <person name="Medeiros M."/>
            <person name="Koerich L."/>
            <person name="Terra W.R."/>
            <person name="Ferreira C."/>
            <person name="Pimentel A.C."/>
            <person name="Bisch P.M."/>
            <person name="Diniz M.M.P."/>
            <person name="Nascimento R."/>
            <person name="Salmon D."/>
            <person name="Silber A.M."/>
            <person name="Alves M."/>
            <person name="Oliveira M.F."/>
            <person name="Gondim K.C."/>
            <person name="Silva Neto M.A.C."/>
            <person name="Atella G.C."/>
            <person name="Araujo H."/>
            <person name="Dias F.S."/>
            <person name="Polycarpo C.R."/>
            <person name="Fampa P."/>
            <person name="Melo A.C."/>
            <person name="Tanaka A.S."/>
            <person name="Balczun C."/>
            <person name="Oliveira J.H.M."/>
            <person name="Goncalves R."/>
            <person name="Lazoski C."/>
            <person name="Pereira M.A."/>
            <person name="Rivera-Pomar R."/>
            <person name="Diambra L."/>
            <person name="Schaub G.A."/>
            <person name="Garcia E.S."/>
            <person name="Azambuja P."/>
            <person name="Braz G.R.C."/>
            <person name="Oliveira P.L."/>
        </authorList>
    </citation>
    <scope>NUCLEOTIDE SEQUENCE</scope>
</reference>
<feature type="domain" description="DUF4485" evidence="1">
    <location>
        <begin position="7"/>
        <end position="88"/>
    </location>
</feature>